<dbReference type="RefSeq" id="WP_184090739.1">
    <property type="nucleotide sequence ID" value="NZ_JACIJF010000016.1"/>
</dbReference>
<accession>A0A840YPM6</accession>
<evidence type="ECO:0000313" key="3">
    <source>
        <dbReference type="Proteomes" id="UP000527143"/>
    </source>
</evidence>
<dbReference type="Proteomes" id="UP000527143">
    <property type="component" value="Unassembled WGS sequence"/>
</dbReference>
<evidence type="ECO:0000259" key="1">
    <source>
        <dbReference type="Pfam" id="PF10502"/>
    </source>
</evidence>
<feature type="domain" description="Peptidase S26" evidence="1">
    <location>
        <begin position="62"/>
        <end position="174"/>
    </location>
</feature>
<dbReference type="GO" id="GO:0004252">
    <property type="term" value="F:serine-type endopeptidase activity"/>
    <property type="evidence" value="ECO:0007669"/>
    <property type="project" value="InterPro"/>
</dbReference>
<gene>
    <name evidence="2" type="ORF">FHT02_003609</name>
</gene>
<keyword evidence="3" id="KW-1185">Reference proteome</keyword>
<dbReference type="InterPro" id="IPR036286">
    <property type="entry name" value="LexA/Signal_pep-like_sf"/>
</dbReference>
<dbReference type="SUPFAM" id="SSF51306">
    <property type="entry name" value="LexA/Signal peptidase"/>
    <property type="match status" value="1"/>
</dbReference>
<dbReference type="GO" id="GO:0006465">
    <property type="term" value="P:signal peptide processing"/>
    <property type="evidence" value="ECO:0007669"/>
    <property type="project" value="InterPro"/>
</dbReference>
<protein>
    <submittedName>
        <fullName evidence="2">Conjugal transfer pilin signal peptidase TrbI</fullName>
    </submittedName>
</protein>
<organism evidence="2 3">
    <name type="scientific">Sphingomonas xinjiangensis</name>
    <dbReference type="NCBI Taxonomy" id="643568"/>
    <lineage>
        <taxon>Bacteria</taxon>
        <taxon>Pseudomonadati</taxon>
        <taxon>Pseudomonadota</taxon>
        <taxon>Alphaproteobacteria</taxon>
        <taxon>Sphingomonadales</taxon>
        <taxon>Sphingomonadaceae</taxon>
        <taxon>Sphingomonas</taxon>
    </lineage>
</organism>
<evidence type="ECO:0000313" key="2">
    <source>
        <dbReference type="EMBL" id="MBB5712350.1"/>
    </source>
</evidence>
<dbReference type="Gene3D" id="2.10.109.10">
    <property type="entry name" value="Umud Fragment, subunit A"/>
    <property type="match status" value="1"/>
</dbReference>
<name>A0A840YPM6_9SPHN</name>
<dbReference type="Pfam" id="PF10502">
    <property type="entry name" value="Peptidase_S26"/>
    <property type="match status" value="1"/>
</dbReference>
<reference evidence="2 3" key="1">
    <citation type="submission" date="2020-08" db="EMBL/GenBank/DDBJ databases">
        <title>Genomic Encyclopedia of Type Strains, Phase IV (KMG-IV): sequencing the most valuable type-strain genomes for metagenomic binning, comparative biology and taxonomic classification.</title>
        <authorList>
            <person name="Goeker M."/>
        </authorList>
    </citation>
    <scope>NUCLEOTIDE SEQUENCE [LARGE SCALE GENOMIC DNA]</scope>
    <source>
        <strain evidence="2 3">DSM 26736</strain>
    </source>
</reference>
<proteinExistence type="predicted"/>
<dbReference type="AlphaFoldDB" id="A0A840YPM6"/>
<dbReference type="InterPro" id="IPR019533">
    <property type="entry name" value="Peptidase_S26"/>
</dbReference>
<dbReference type="EMBL" id="JACIJF010000016">
    <property type="protein sequence ID" value="MBB5712350.1"/>
    <property type="molecule type" value="Genomic_DNA"/>
</dbReference>
<sequence>MAAAIEATPVKGWRPNKARWTAVLLLIGGGAAYQGLTDWRDNHAFLINRTDSLPVWAFWIHKNQAPERGEYVFFKPPANALVARHFGTKPEMFGKIVYGMPGDEVRHQGRDVLVNGHVVAQMKPITKAGEPLTAGPTGKIPQGCFYVGTPHKDGFDSRYAEIGYACTNKIIGTGVPVL</sequence>
<comment type="caution">
    <text evidence="2">The sequence shown here is derived from an EMBL/GenBank/DDBJ whole genome shotgun (WGS) entry which is preliminary data.</text>
</comment>